<evidence type="ECO:0000313" key="3">
    <source>
        <dbReference type="Proteomes" id="UP000325081"/>
    </source>
</evidence>
<dbReference type="EMBL" id="BKCP01009737">
    <property type="protein sequence ID" value="GER51544.1"/>
    <property type="molecule type" value="Genomic_DNA"/>
</dbReference>
<keyword evidence="2" id="KW-0808">Transferase</keyword>
<dbReference type="GO" id="GO:0016740">
    <property type="term" value="F:transferase activity"/>
    <property type="evidence" value="ECO:0007669"/>
    <property type="project" value="UniProtKB-KW"/>
</dbReference>
<feature type="compositionally biased region" description="Basic residues" evidence="1">
    <location>
        <begin position="68"/>
        <end position="77"/>
    </location>
</feature>
<comment type="caution">
    <text evidence="2">The sequence shown here is derived from an EMBL/GenBank/DDBJ whole genome shotgun (WGS) entry which is preliminary data.</text>
</comment>
<reference evidence="3" key="1">
    <citation type="journal article" date="2019" name="Curr. Biol.">
        <title>Genome Sequence of Striga asiatica Provides Insight into the Evolution of Plant Parasitism.</title>
        <authorList>
            <person name="Yoshida S."/>
            <person name="Kim S."/>
            <person name="Wafula E.K."/>
            <person name="Tanskanen J."/>
            <person name="Kim Y.M."/>
            <person name="Honaas L."/>
            <person name="Yang Z."/>
            <person name="Spallek T."/>
            <person name="Conn C.E."/>
            <person name="Ichihashi Y."/>
            <person name="Cheong K."/>
            <person name="Cui S."/>
            <person name="Der J.P."/>
            <person name="Gundlach H."/>
            <person name="Jiao Y."/>
            <person name="Hori C."/>
            <person name="Ishida J.K."/>
            <person name="Kasahara H."/>
            <person name="Kiba T."/>
            <person name="Kim M.S."/>
            <person name="Koo N."/>
            <person name="Laohavisit A."/>
            <person name="Lee Y.H."/>
            <person name="Lumba S."/>
            <person name="McCourt P."/>
            <person name="Mortimer J.C."/>
            <person name="Mutuku J.M."/>
            <person name="Nomura T."/>
            <person name="Sasaki-Sekimoto Y."/>
            <person name="Seto Y."/>
            <person name="Wang Y."/>
            <person name="Wakatake T."/>
            <person name="Sakakibara H."/>
            <person name="Demura T."/>
            <person name="Yamaguchi S."/>
            <person name="Yoneyama K."/>
            <person name="Manabe R.I."/>
            <person name="Nelson D.C."/>
            <person name="Schulman A.H."/>
            <person name="Timko M.P."/>
            <person name="dePamphilis C.W."/>
            <person name="Choi D."/>
            <person name="Shirasu K."/>
        </authorList>
    </citation>
    <scope>NUCLEOTIDE SEQUENCE [LARGE SCALE GENOMIC DNA]</scope>
    <source>
        <strain evidence="3">cv. UVA1</strain>
    </source>
</reference>
<dbReference type="Proteomes" id="UP000325081">
    <property type="component" value="Unassembled WGS sequence"/>
</dbReference>
<dbReference type="AlphaFoldDB" id="A0A5A7R5C2"/>
<evidence type="ECO:0000313" key="2">
    <source>
        <dbReference type="EMBL" id="GER51544.1"/>
    </source>
</evidence>
<evidence type="ECO:0000256" key="1">
    <source>
        <dbReference type="SAM" id="MobiDB-lite"/>
    </source>
</evidence>
<feature type="compositionally biased region" description="Basic and acidic residues" evidence="1">
    <location>
        <begin position="133"/>
        <end position="145"/>
    </location>
</feature>
<feature type="region of interest" description="Disordered" evidence="1">
    <location>
        <begin position="55"/>
        <end position="115"/>
    </location>
</feature>
<proteinExistence type="predicted"/>
<protein>
    <submittedName>
        <fullName evidence="2">Mannose-1-phosphate guanyltransferase alpha</fullName>
    </submittedName>
</protein>
<accession>A0A5A7R5C2</accession>
<sequence length="152" mass="17183">MVLSRQRSPDIVQTWKFSAKVLSLDGALGGRHWKLHFNNPPQILLPETLIPPQITNPQILIRRDSLSPRRRGSKKSHPTALTPPSSSSKKNPSGPPKQTKPRAPPLFPTKSPTLTTLKRAMLETVQRVRLVLHQKEESMQEECTRPQRARVP</sequence>
<feature type="compositionally biased region" description="Low complexity" evidence="1">
    <location>
        <begin position="83"/>
        <end position="92"/>
    </location>
</feature>
<keyword evidence="3" id="KW-1185">Reference proteome</keyword>
<feature type="region of interest" description="Disordered" evidence="1">
    <location>
        <begin position="133"/>
        <end position="152"/>
    </location>
</feature>
<organism evidence="2 3">
    <name type="scientific">Striga asiatica</name>
    <name type="common">Asiatic witchweed</name>
    <name type="synonym">Buchnera asiatica</name>
    <dbReference type="NCBI Taxonomy" id="4170"/>
    <lineage>
        <taxon>Eukaryota</taxon>
        <taxon>Viridiplantae</taxon>
        <taxon>Streptophyta</taxon>
        <taxon>Embryophyta</taxon>
        <taxon>Tracheophyta</taxon>
        <taxon>Spermatophyta</taxon>
        <taxon>Magnoliopsida</taxon>
        <taxon>eudicotyledons</taxon>
        <taxon>Gunneridae</taxon>
        <taxon>Pentapetalae</taxon>
        <taxon>asterids</taxon>
        <taxon>lamiids</taxon>
        <taxon>Lamiales</taxon>
        <taxon>Orobanchaceae</taxon>
        <taxon>Buchnereae</taxon>
        <taxon>Striga</taxon>
    </lineage>
</organism>
<name>A0A5A7R5C2_STRAF</name>
<gene>
    <name evidence="2" type="ORF">STAS_28943</name>
</gene>